<evidence type="ECO:0000313" key="2">
    <source>
        <dbReference type="Proteomes" id="UP001148838"/>
    </source>
</evidence>
<proteinExistence type="predicted"/>
<keyword evidence="2" id="KW-1185">Reference proteome</keyword>
<dbReference type="Proteomes" id="UP001148838">
    <property type="component" value="Unassembled WGS sequence"/>
</dbReference>
<sequence>MAGLYEGGNVPPGSLKAIISARMLIVTPHSSQQQHHHQCQWTWLPYSYVKHLEVFSENEANSSRLMFNSCAINLAVNGLSVRTTLRILAMLSSVRAVVGSPPWFSSPMLLLPSETFYAIEKFILDAVEAVSSRSRIGRPGFKFRGRPIYVRFFWCFPTRIDERRIGIYFPSIPNILSVVYKCVRLSLVCGSCVELIPPSGKFLHCPYLVRDPNIIPPLRAVTQKGD</sequence>
<protein>
    <submittedName>
        <fullName evidence="1">Uncharacterized protein</fullName>
    </submittedName>
</protein>
<name>A0ABQ8TUW1_PERAM</name>
<evidence type="ECO:0000313" key="1">
    <source>
        <dbReference type="EMBL" id="KAJ4449641.1"/>
    </source>
</evidence>
<gene>
    <name evidence="1" type="ORF">ANN_01045</name>
</gene>
<reference evidence="1 2" key="1">
    <citation type="journal article" date="2022" name="Allergy">
        <title>Genome assembly and annotation of Periplaneta americana reveal a comprehensive cockroach allergen profile.</title>
        <authorList>
            <person name="Wang L."/>
            <person name="Xiong Q."/>
            <person name="Saelim N."/>
            <person name="Wang L."/>
            <person name="Nong W."/>
            <person name="Wan A.T."/>
            <person name="Shi M."/>
            <person name="Liu X."/>
            <person name="Cao Q."/>
            <person name="Hui J.H.L."/>
            <person name="Sookrung N."/>
            <person name="Leung T.F."/>
            <person name="Tungtrongchitr A."/>
            <person name="Tsui S.K.W."/>
        </authorList>
    </citation>
    <scope>NUCLEOTIDE SEQUENCE [LARGE SCALE GENOMIC DNA]</scope>
    <source>
        <strain evidence="1">PWHHKU_190912</strain>
    </source>
</reference>
<dbReference type="EMBL" id="JAJSOF020000003">
    <property type="protein sequence ID" value="KAJ4449641.1"/>
    <property type="molecule type" value="Genomic_DNA"/>
</dbReference>
<organism evidence="1 2">
    <name type="scientific">Periplaneta americana</name>
    <name type="common">American cockroach</name>
    <name type="synonym">Blatta americana</name>
    <dbReference type="NCBI Taxonomy" id="6978"/>
    <lineage>
        <taxon>Eukaryota</taxon>
        <taxon>Metazoa</taxon>
        <taxon>Ecdysozoa</taxon>
        <taxon>Arthropoda</taxon>
        <taxon>Hexapoda</taxon>
        <taxon>Insecta</taxon>
        <taxon>Pterygota</taxon>
        <taxon>Neoptera</taxon>
        <taxon>Polyneoptera</taxon>
        <taxon>Dictyoptera</taxon>
        <taxon>Blattodea</taxon>
        <taxon>Blattoidea</taxon>
        <taxon>Blattidae</taxon>
        <taxon>Blattinae</taxon>
        <taxon>Periplaneta</taxon>
    </lineage>
</organism>
<accession>A0ABQ8TUW1</accession>
<comment type="caution">
    <text evidence="1">The sequence shown here is derived from an EMBL/GenBank/DDBJ whole genome shotgun (WGS) entry which is preliminary data.</text>
</comment>